<protein>
    <submittedName>
        <fullName evidence="1">Uncharacterized protein</fullName>
    </submittedName>
</protein>
<dbReference type="CDD" id="cd04481">
    <property type="entry name" value="RPA1_DBD_B_like"/>
    <property type="match status" value="1"/>
</dbReference>
<dbReference type="InterPro" id="IPR012340">
    <property type="entry name" value="NA-bd_OB-fold"/>
</dbReference>
<dbReference type="EMBL" id="AC005970">
    <property type="protein sequence ID" value="AAC95164.1"/>
    <property type="molecule type" value="Genomic_DNA"/>
</dbReference>
<accession>Q9ZUG1</accession>
<dbReference type="AlphaFoldDB" id="Q9ZUG1"/>
<sequence length="161" mass="18682">MTHVPNREPSSLFRFAAFSMIENKTINSSTVHDAYGIVVRVGNITRPDFVPQASENTILSQFLEFEIKNSCGYTCELFVQLWRELGLELGYHWNFGMNPTICVLRFWNVDDHEGRQCLISHNGASKITFNQSYPEINMDRVRTQFLQRMQTPELDEVVDED</sequence>
<dbReference type="Gene3D" id="2.40.50.140">
    <property type="entry name" value="Nucleic acid-binding proteins"/>
    <property type="match status" value="1"/>
</dbReference>
<dbReference type="PIR" id="D84472">
    <property type="entry name" value="D84472"/>
</dbReference>
<gene>
    <name evidence="1" type="primary">At2g05870</name>
</gene>
<proteinExistence type="predicted"/>
<name>Q9ZUG1_ARATH</name>
<reference evidence="1" key="2">
    <citation type="submission" date="2000-03" db="EMBL/GenBank/DDBJ databases">
        <authorList>
            <person name="Rounsley S.D."/>
            <person name="Lin X."/>
            <person name="Kaul S."/>
            <person name="Shea T.P."/>
            <person name="Fujii C.Y."/>
            <person name="Mason T.M."/>
            <person name="Shen M."/>
            <person name="Ronning C.M."/>
            <person name="Fraser C.M."/>
            <person name="Somerville C.R."/>
            <person name="Venter J.C."/>
        </authorList>
    </citation>
    <scope>NUCLEOTIDE SEQUENCE</scope>
</reference>
<organism evidence="1">
    <name type="scientific">Arabidopsis thaliana</name>
    <name type="common">Mouse-ear cress</name>
    <dbReference type="NCBI Taxonomy" id="3702"/>
    <lineage>
        <taxon>Eukaryota</taxon>
        <taxon>Viridiplantae</taxon>
        <taxon>Streptophyta</taxon>
        <taxon>Embryophyta</taxon>
        <taxon>Tracheophyta</taxon>
        <taxon>Spermatophyta</taxon>
        <taxon>Magnoliopsida</taxon>
        <taxon>eudicotyledons</taxon>
        <taxon>Gunneridae</taxon>
        <taxon>Pentapetalae</taxon>
        <taxon>rosids</taxon>
        <taxon>malvids</taxon>
        <taxon>Brassicales</taxon>
        <taxon>Brassicaceae</taxon>
        <taxon>Camelineae</taxon>
        <taxon>Arabidopsis</taxon>
    </lineage>
</organism>
<reference key="1">
    <citation type="journal article" date="1999" name="Nature">
        <title>Sequence and analysis of chromosome 2 of the plant Arabidopsis thaliana.</title>
        <authorList>
            <person name="Lin X."/>
            <person name="Kaul S."/>
            <person name="Rounsley S."/>
            <person name="Shea T.P."/>
            <person name="Benito M.I."/>
            <person name="Town C.D."/>
            <person name="Fujii C.Y."/>
            <person name="Mason T."/>
            <person name="Bowman C.L."/>
            <person name="Barnstead M."/>
            <person name="Feldblyum T.V."/>
            <person name="Buell C.R."/>
            <person name="Ketchum K.A."/>
            <person name="Lee J."/>
            <person name="Ronning C.M."/>
            <person name="Koo H.L."/>
            <person name="Moffat K.S."/>
            <person name="Cronin L.A."/>
            <person name="Shen M."/>
            <person name="Pai G."/>
            <person name="Van Aken S."/>
            <person name="Umayam L."/>
            <person name="Tallon L.J."/>
            <person name="Gill J.E."/>
            <person name="Adams M.D."/>
            <person name="Carrera A.J."/>
            <person name="Creasy T.H."/>
            <person name="Goodman H.M."/>
            <person name="Somerville C.R."/>
            <person name="Copenhaver G.P."/>
            <person name="Preuss D."/>
            <person name="Nierman W.C."/>
            <person name="White O."/>
            <person name="Eisen J.A."/>
            <person name="Salzberg S.L."/>
            <person name="Fraser C.M."/>
            <person name="Venter J.C."/>
        </authorList>
    </citation>
    <scope>NUCLEOTIDE SEQUENCE [LARGE SCALE GENOMIC DNA]</scope>
    <source>
        <strain>cv. Columbia</strain>
    </source>
</reference>
<evidence type="ECO:0000313" key="1">
    <source>
        <dbReference type="EMBL" id="AAC95164.1"/>
    </source>
</evidence>
<reference evidence="1" key="3">
    <citation type="submission" date="2002-02" db="EMBL/GenBank/DDBJ databases">
        <authorList>
            <person name="Town C.D."/>
            <person name="Kaul S."/>
        </authorList>
    </citation>
    <scope>NUCLEOTIDE SEQUENCE</scope>
</reference>